<evidence type="ECO:0008006" key="4">
    <source>
        <dbReference type="Google" id="ProtNLM"/>
    </source>
</evidence>
<name>A0DKV7_PARTE</name>
<gene>
    <name evidence="2" type="ORF">GSPATT00017991001</name>
</gene>
<keyword evidence="1" id="KW-1133">Transmembrane helix</keyword>
<organism evidence="2 3">
    <name type="scientific">Paramecium tetraurelia</name>
    <dbReference type="NCBI Taxonomy" id="5888"/>
    <lineage>
        <taxon>Eukaryota</taxon>
        <taxon>Sar</taxon>
        <taxon>Alveolata</taxon>
        <taxon>Ciliophora</taxon>
        <taxon>Intramacronucleata</taxon>
        <taxon>Oligohymenophorea</taxon>
        <taxon>Peniculida</taxon>
        <taxon>Parameciidae</taxon>
        <taxon>Paramecium</taxon>
    </lineage>
</organism>
<keyword evidence="3" id="KW-1185">Reference proteome</keyword>
<dbReference type="GO" id="GO:0008270">
    <property type="term" value="F:zinc ion binding"/>
    <property type="evidence" value="ECO:0000318"/>
    <property type="project" value="GO_Central"/>
</dbReference>
<keyword evidence="1" id="KW-0472">Membrane</keyword>
<sequence>MIKLLKSIDQFGVAFQPSIKYSTSQYKTCWGGIMSILLYGLSFAYLLYIIIQWRTGQILPKITTSSKVENNQYFEINEQFLDVHLRKFGYSIYDPFNPDALILQPLVYIFKNRLPFGKPIVPDYEIITNQDTFHTVSFTNMTISISDARDEANPEFEVLLTLGACLEVFLKEGQACANDTVIQQFKDQATNALVVKHYAKEYNTQTESLEKIGREQIIPFQINKVYQTQTYIQITQTEVDVGFLFESINDYKYINEYRVVSASLDLEYYNKLFGYNVYMAFLYKIDNIQIEISVSYTKISEVLAEAGSIASTLLLLSYLVIVMNQSQLEFEAINNVIQMYYPDFKNIKITKNIFGSINKVEKNGRQLDLQSFKQQYQKLSHISEIKLTISNQIYEISRLQFLIQNLLPSKTIQQIHNQGIPLQMQYADSAKEEQQNINKLECSINQDYQYKLNAIVLYIFTQLPNNGSPPMMKSNDVQTISQTESKLLQVQQKVVENTNIIPSSQQYFRDQDFELLIYPDSELEGNGISNQQETKIQVDT</sequence>
<dbReference type="RefSeq" id="XP_001451071.1">
    <property type="nucleotide sequence ID" value="XM_001451034.1"/>
</dbReference>
<dbReference type="HOGENOM" id="CLU_038221_0_0_1"/>
<dbReference type="AlphaFoldDB" id="A0DKV7"/>
<dbReference type="PANTHER" id="PTHR12621:SF7">
    <property type="entry name" value="CYSTEINE AND HISTIDINE-RICH DOMAIN-CONTAINING PROTEIN 1"/>
    <property type="match status" value="1"/>
</dbReference>
<evidence type="ECO:0000256" key="1">
    <source>
        <dbReference type="SAM" id="Phobius"/>
    </source>
</evidence>
<dbReference type="KEGG" id="ptm:GSPATT00017991001"/>
<feature type="transmembrane region" description="Helical" evidence="1">
    <location>
        <begin position="30"/>
        <end position="51"/>
    </location>
</feature>
<evidence type="ECO:0000313" key="3">
    <source>
        <dbReference type="Proteomes" id="UP000000600"/>
    </source>
</evidence>
<dbReference type="OrthoDB" id="289947at2759"/>
<dbReference type="Proteomes" id="UP000000600">
    <property type="component" value="Unassembled WGS sequence"/>
</dbReference>
<dbReference type="InParanoid" id="A0DKV7"/>
<dbReference type="PANTHER" id="PTHR12621">
    <property type="entry name" value="CYSTEINE AND HISTIDINE-RICH DOMAIN CHORD -CONTAINING PROTEIN"/>
    <property type="match status" value="1"/>
</dbReference>
<reference evidence="2 3" key="1">
    <citation type="journal article" date="2006" name="Nature">
        <title>Global trends of whole-genome duplications revealed by the ciliate Paramecium tetraurelia.</title>
        <authorList>
            <consortium name="Genoscope"/>
            <person name="Aury J.-M."/>
            <person name="Jaillon O."/>
            <person name="Duret L."/>
            <person name="Noel B."/>
            <person name="Jubin C."/>
            <person name="Porcel B.M."/>
            <person name="Segurens B."/>
            <person name="Daubin V."/>
            <person name="Anthouard V."/>
            <person name="Aiach N."/>
            <person name="Arnaiz O."/>
            <person name="Billaut A."/>
            <person name="Beisson J."/>
            <person name="Blanc I."/>
            <person name="Bouhouche K."/>
            <person name="Camara F."/>
            <person name="Duharcourt S."/>
            <person name="Guigo R."/>
            <person name="Gogendeau D."/>
            <person name="Katinka M."/>
            <person name="Keller A.-M."/>
            <person name="Kissmehl R."/>
            <person name="Klotz C."/>
            <person name="Koll F."/>
            <person name="Le Moue A."/>
            <person name="Lepere C."/>
            <person name="Malinsky S."/>
            <person name="Nowacki M."/>
            <person name="Nowak J.K."/>
            <person name="Plattner H."/>
            <person name="Poulain J."/>
            <person name="Ruiz F."/>
            <person name="Serrano V."/>
            <person name="Zagulski M."/>
            <person name="Dessen P."/>
            <person name="Betermier M."/>
            <person name="Weissenbach J."/>
            <person name="Scarpelli C."/>
            <person name="Schachter V."/>
            <person name="Sperling L."/>
            <person name="Meyer E."/>
            <person name="Cohen J."/>
            <person name="Wincker P."/>
        </authorList>
    </citation>
    <scope>NUCLEOTIDE SEQUENCE [LARGE SCALE GENOMIC DNA]</scope>
    <source>
        <strain evidence="2 3">Stock d4-2</strain>
    </source>
</reference>
<evidence type="ECO:0000313" key="2">
    <source>
        <dbReference type="EMBL" id="CAK83674.1"/>
    </source>
</evidence>
<proteinExistence type="predicted"/>
<dbReference type="EMBL" id="CT868485">
    <property type="protein sequence ID" value="CAK83674.1"/>
    <property type="molecule type" value="Genomic_DNA"/>
</dbReference>
<keyword evidence="1" id="KW-0812">Transmembrane</keyword>
<dbReference type="OMA" id="EGQACAN"/>
<dbReference type="GeneID" id="5036877"/>
<protein>
    <recommendedName>
        <fullName evidence="4">Transmembrane protein</fullName>
    </recommendedName>
</protein>
<accession>A0DKV7</accession>